<evidence type="ECO:0000313" key="1">
    <source>
        <dbReference type="EMBL" id="MPC25841.1"/>
    </source>
</evidence>
<accession>A0A5B7DW19</accession>
<comment type="caution">
    <text evidence="1">The sequence shown here is derived from an EMBL/GenBank/DDBJ whole genome shotgun (WGS) entry which is preliminary data.</text>
</comment>
<protein>
    <submittedName>
        <fullName evidence="1">Uncharacterized protein</fullName>
    </submittedName>
</protein>
<reference evidence="1 2" key="1">
    <citation type="submission" date="2019-05" db="EMBL/GenBank/DDBJ databases">
        <title>Another draft genome of Portunus trituberculatus and its Hox gene families provides insights of decapod evolution.</title>
        <authorList>
            <person name="Jeong J.-H."/>
            <person name="Song I."/>
            <person name="Kim S."/>
            <person name="Choi T."/>
            <person name="Kim D."/>
            <person name="Ryu S."/>
            <person name="Kim W."/>
        </authorList>
    </citation>
    <scope>NUCLEOTIDE SEQUENCE [LARGE SCALE GENOMIC DNA]</scope>
    <source>
        <tissue evidence="1">Muscle</tissue>
    </source>
</reference>
<dbReference type="AlphaFoldDB" id="A0A5B7DW19"/>
<evidence type="ECO:0000313" key="2">
    <source>
        <dbReference type="Proteomes" id="UP000324222"/>
    </source>
</evidence>
<dbReference type="Proteomes" id="UP000324222">
    <property type="component" value="Unassembled WGS sequence"/>
</dbReference>
<gene>
    <name evidence="1" type="ORF">E2C01_018963</name>
</gene>
<keyword evidence="2" id="KW-1185">Reference proteome</keyword>
<sequence length="77" mass="8366">MYARCLPPSCPAVALYLLSFPPKSSPGTSLCRGGGLLSPQRLATHKERCRVRAVVPGEAEVTWSHVARVLTRIPHQS</sequence>
<organism evidence="1 2">
    <name type="scientific">Portunus trituberculatus</name>
    <name type="common">Swimming crab</name>
    <name type="synonym">Neptunus trituberculatus</name>
    <dbReference type="NCBI Taxonomy" id="210409"/>
    <lineage>
        <taxon>Eukaryota</taxon>
        <taxon>Metazoa</taxon>
        <taxon>Ecdysozoa</taxon>
        <taxon>Arthropoda</taxon>
        <taxon>Crustacea</taxon>
        <taxon>Multicrustacea</taxon>
        <taxon>Malacostraca</taxon>
        <taxon>Eumalacostraca</taxon>
        <taxon>Eucarida</taxon>
        <taxon>Decapoda</taxon>
        <taxon>Pleocyemata</taxon>
        <taxon>Brachyura</taxon>
        <taxon>Eubrachyura</taxon>
        <taxon>Portunoidea</taxon>
        <taxon>Portunidae</taxon>
        <taxon>Portuninae</taxon>
        <taxon>Portunus</taxon>
    </lineage>
</organism>
<name>A0A5B7DW19_PORTR</name>
<dbReference type="EMBL" id="VSRR010001516">
    <property type="protein sequence ID" value="MPC25841.1"/>
    <property type="molecule type" value="Genomic_DNA"/>
</dbReference>
<proteinExistence type="predicted"/>